<name>U4L157_PYROM</name>
<evidence type="ECO:0000313" key="1">
    <source>
        <dbReference type="EMBL" id="CCX09521.1"/>
    </source>
</evidence>
<proteinExistence type="predicted"/>
<dbReference type="EMBL" id="HF935468">
    <property type="protein sequence ID" value="CCX09521.1"/>
    <property type="molecule type" value="Genomic_DNA"/>
</dbReference>
<evidence type="ECO:0000313" key="2">
    <source>
        <dbReference type="Proteomes" id="UP000018144"/>
    </source>
</evidence>
<organism evidence="1 2">
    <name type="scientific">Pyronema omphalodes (strain CBS 100304)</name>
    <name type="common">Pyronema confluens</name>
    <dbReference type="NCBI Taxonomy" id="1076935"/>
    <lineage>
        <taxon>Eukaryota</taxon>
        <taxon>Fungi</taxon>
        <taxon>Dikarya</taxon>
        <taxon>Ascomycota</taxon>
        <taxon>Pezizomycotina</taxon>
        <taxon>Pezizomycetes</taxon>
        <taxon>Pezizales</taxon>
        <taxon>Pyronemataceae</taxon>
        <taxon>Pyronema</taxon>
    </lineage>
</organism>
<keyword evidence="2" id="KW-1185">Reference proteome</keyword>
<dbReference type="AlphaFoldDB" id="U4L157"/>
<sequence>MLRTSCRLADFGSSDSVHDRLAGDGCAVLTPALKYPRC</sequence>
<protein>
    <submittedName>
        <fullName evidence="1">Uncharacterized protein</fullName>
    </submittedName>
</protein>
<reference evidence="1 2" key="1">
    <citation type="journal article" date="2013" name="PLoS Genet.">
        <title>The genome and development-dependent transcriptomes of Pyronema confluens: a window into fungal evolution.</title>
        <authorList>
            <person name="Traeger S."/>
            <person name="Altegoer F."/>
            <person name="Freitag M."/>
            <person name="Gabaldon T."/>
            <person name="Kempken F."/>
            <person name="Kumar A."/>
            <person name="Marcet-Houben M."/>
            <person name="Poggeler S."/>
            <person name="Stajich J.E."/>
            <person name="Nowrousian M."/>
        </authorList>
    </citation>
    <scope>NUCLEOTIDE SEQUENCE [LARGE SCALE GENOMIC DNA]</scope>
    <source>
        <strain evidence="2">CBS 100304</strain>
        <tissue evidence="1">Vegetative mycelium</tissue>
    </source>
</reference>
<dbReference type="Proteomes" id="UP000018144">
    <property type="component" value="Unassembled WGS sequence"/>
</dbReference>
<accession>U4L157</accession>
<gene>
    <name evidence="1" type="ORF">PCON_09114</name>
</gene>